<proteinExistence type="predicted"/>
<dbReference type="AlphaFoldDB" id="A0A085MZZ6"/>
<reference evidence="3 4" key="1">
    <citation type="journal article" date="2014" name="Nat. Genet.">
        <title>Genome and transcriptome of the porcine whipworm Trichuris suis.</title>
        <authorList>
            <person name="Jex A.R."/>
            <person name="Nejsum P."/>
            <person name="Schwarz E.M."/>
            <person name="Hu L."/>
            <person name="Young N.D."/>
            <person name="Hall R.S."/>
            <person name="Korhonen P.K."/>
            <person name="Liao S."/>
            <person name="Thamsborg S."/>
            <person name="Xia J."/>
            <person name="Xu P."/>
            <person name="Wang S."/>
            <person name="Scheerlinck J.P."/>
            <person name="Hofmann A."/>
            <person name="Sternberg P.W."/>
            <person name="Wang J."/>
            <person name="Gasser R.B."/>
        </authorList>
    </citation>
    <scope>NUCLEOTIDE SEQUENCE [LARGE SCALE GENOMIC DNA]</scope>
    <source>
        <strain evidence="3">DCEP-RM93F</strain>
        <strain evidence="2">DCEP-RM93M</strain>
    </source>
</reference>
<evidence type="ECO:0000313" key="4">
    <source>
        <dbReference type="Proteomes" id="UP000030764"/>
    </source>
</evidence>
<accession>A0A085MZZ6</accession>
<dbReference type="EMBL" id="KL367588">
    <property type="protein sequence ID" value="KFD62792.1"/>
    <property type="molecule type" value="Genomic_DNA"/>
</dbReference>
<dbReference type="Proteomes" id="UP000030758">
    <property type="component" value="Unassembled WGS sequence"/>
</dbReference>
<organism evidence="3">
    <name type="scientific">Trichuris suis</name>
    <name type="common">pig whipworm</name>
    <dbReference type="NCBI Taxonomy" id="68888"/>
    <lineage>
        <taxon>Eukaryota</taxon>
        <taxon>Metazoa</taxon>
        <taxon>Ecdysozoa</taxon>
        <taxon>Nematoda</taxon>
        <taxon>Enoplea</taxon>
        <taxon>Dorylaimia</taxon>
        <taxon>Trichinellida</taxon>
        <taxon>Trichuridae</taxon>
        <taxon>Trichuris</taxon>
    </lineage>
</organism>
<evidence type="ECO:0000256" key="1">
    <source>
        <dbReference type="SAM" id="MobiDB-lite"/>
    </source>
</evidence>
<feature type="compositionally biased region" description="Basic and acidic residues" evidence="1">
    <location>
        <begin position="75"/>
        <end position="88"/>
    </location>
</feature>
<gene>
    <name evidence="2" type="ORF">M513_05190</name>
    <name evidence="3" type="ORF">M514_05190</name>
</gene>
<evidence type="ECO:0000313" key="2">
    <source>
        <dbReference type="EMBL" id="KFD53923.1"/>
    </source>
</evidence>
<feature type="region of interest" description="Disordered" evidence="1">
    <location>
        <begin position="75"/>
        <end position="101"/>
    </location>
</feature>
<name>A0A085MZZ6_9BILA</name>
<dbReference type="Proteomes" id="UP000030764">
    <property type="component" value="Unassembled WGS sequence"/>
</dbReference>
<sequence length="118" mass="13271">MKKKHSMHAGRSFDQIVCKGFSPYEIQYVPVDKAVTLAKLLGVEGFDDTTEEEVNTLIDAHSEPLTVADLEELTKSASEEDVEGDRQMQRKNRTRHGNVLSEILRTPRNVLNNTNSEA</sequence>
<dbReference type="EMBL" id="KL363212">
    <property type="protein sequence ID" value="KFD53923.1"/>
    <property type="molecule type" value="Genomic_DNA"/>
</dbReference>
<evidence type="ECO:0000313" key="3">
    <source>
        <dbReference type="EMBL" id="KFD62792.1"/>
    </source>
</evidence>
<keyword evidence="4" id="KW-1185">Reference proteome</keyword>
<protein>
    <submittedName>
        <fullName evidence="3">Uncharacterized protein</fullName>
    </submittedName>
</protein>